<dbReference type="EMBL" id="UOYO01000026">
    <property type="protein sequence ID" value="VAY87544.1"/>
    <property type="molecule type" value="Genomic_DNA"/>
</dbReference>
<organism evidence="2">
    <name type="scientific">hydrothermal vent metagenome</name>
    <dbReference type="NCBI Taxonomy" id="652676"/>
    <lineage>
        <taxon>unclassified sequences</taxon>
        <taxon>metagenomes</taxon>
        <taxon>ecological metagenomes</taxon>
    </lineage>
</organism>
<dbReference type="AlphaFoldDB" id="A0A3B1EA78"/>
<protein>
    <submittedName>
        <fullName evidence="2">SAM-dependent methyltransferase</fullName>
        <ecNumber evidence="2">2.1.1.-</ecNumber>
    </submittedName>
</protein>
<keyword evidence="2" id="KW-0489">Methyltransferase</keyword>
<dbReference type="SUPFAM" id="SSF53335">
    <property type="entry name" value="S-adenosyl-L-methionine-dependent methyltransferases"/>
    <property type="match status" value="1"/>
</dbReference>
<reference evidence="2" key="1">
    <citation type="submission" date="2018-10" db="EMBL/GenBank/DDBJ databases">
        <authorList>
            <person name="Aoki K."/>
        </authorList>
    </citation>
    <scope>NUCLEOTIDE SEQUENCE</scope>
</reference>
<dbReference type="GO" id="GO:0008168">
    <property type="term" value="F:methyltransferase activity"/>
    <property type="evidence" value="ECO:0007669"/>
    <property type="project" value="UniProtKB-KW"/>
</dbReference>
<evidence type="ECO:0000313" key="2">
    <source>
        <dbReference type="EMBL" id="VAY87544.1"/>
    </source>
</evidence>
<gene>
    <name evidence="2" type="ORF">MNB_ARC-1_456</name>
</gene>
<dbReference type="InterPro" id="IPR008471">
    <property type="entry name" value="MnmC-like_methylTransf"/>
</dbReference>
<accession>A0A3B1EA78</accession>
<dbReference type="Gene3D" id="3.40.50.150">
    <property type="entry name" value="Vaccinia Virus protein VP39"/>
    <property type="match status" value="1"/>
</dbReference>
<dbReference type="GO" id="GO:0032259">
    <property type="term" value="P:methylation"/>
    <property type="evidence" value="ECO:0007669"/>
    <property type="project" value="UniProtKB-KW"/>
</dbReference>
<proteinExistence type="predicted"/>
<keyword evidence="2" id="KW-0808">Transferase</keyword>
<dbReference type="EC" id="2.1.1.-" evidence="2"/>
<evidence type="ECO:0000259" key="1">
    <source>
        <dbReference type="Pfam" id="PF05430"/>
    </source>
</evidence>
<dbReference type="InterPro" id="IPR029063">
    <property type="entry name" value="SAM-dependent_MTases_sf"/>
</dbReference>
<dbReference type="GO" id="GO:0016645">
    <property type="term" value="F:oxidoreductase activity, acting on the CH-NH group of donors"/>
    <property type="evidence" value="ECO:0007669"/>
    <property type="project" value="InterPro"/>
</dbReference>
<sequence length="181" mass="21260">MATIYYIQHNNLDIQINIYSPEIDTKLIGSLKNFSYPKEFNNLINIIKELSDNLCYKDNNISIQIHNGDARKYIKKLSNIHIVYQDAFSSDVNKELWTKEYFANIKRILAPNSIITTYSIATPIRLSMYENDLRIYEYTNIYTNKSTVALSRTSIFDQHNYKLIDMELKKTRNPTAKSLRD</sequence>
<dbReference type="Pfam" id="PF05430">
    <property type="entry name" value="Methyltransf_30"/>
    <property type="match status" value="1"/>
</dbReference>
<feature type="domain" description="MnmC-like methyltransferase" evidence="1">
    <location>
        <begin position="52"/>
        <end position="138"/>
    </location>
</feature>
<name>A0A3B1EA78_9ZZZZ</name>